<proteinExistence type="predicted"/>
<keyword evidence="2" id="KW-1185">Reference proteome</keyword>
<reference evidence="1 2" key="1">
    <citation type="journal article" date="2011" name="PLoS Genet.">
        <title>Genome sequencing and comparative transcriptomics of the model entomopathogenic fungi Metarhizium anisopliae and M. acridum.</title>
        <authorList>
            <person name="Gao Q."/>
            <person name="Jin K."/>
            <person name="Ying S.H."/>
            <person name="Zhang Y."/>
            <person name="Xiao G."/>
            <person name="Shang Y."/>
            <person name="Duan Z."/>
            <person name="Hu X."/>
            <person name="Xie X.Q."/>
            <person name="Zhou G."/>
            <person name="Peng G."/>
            <person name="Luo Z."/>
            <person name="Huang W."/>
            <person name="Wang B."/>
            <person name="Fang W."/>
            <person name="Wang S."/>
            <person name="Zhong Y."/>
            <person name="Ma L.J."/>
            <person name="St Leger R.J."/>
            <person name="Zhao G.P."/>
            <person name="Pei Y."/>
            <person name="Feng M.G."/>
            <person name="Xia Y."/>
            <person name="Wang C."/>
        </authorList>
    </citation>
    <scope>NUCLEOTIDE SEQUENCE [LARGE SCALE GENOMIC DNA]</scope>
    <source>
        <strain evidence="1 2">CQMa 102</strain>
    </source>
</reference>
<dbReference type="InParanoid" id="E9DQZ7"/>
<evidence type="ECO:0000313" key="1">
    <source>
        <dbReference type="EMBL" id="EFY93675.1"/>
    </source>
</evidence>
<dbReference type="EMBL" id="GL698470">
    <property type="protein sequence ID" value="EFY93675.1"/>
    <property type="molecule type" value="Genomic_DNA"/>
</dbReference>
<dbReference type="AlphaFoldDB" id="E9DQZ7"/>
<name>E9DQZ7_METAQ</name>
<gene>
    <name evidence="1" type="ORF">MAC_00166</name>
</gene>
<accession>E9DQZ7</accession>
<dbReference type="Proteomes" id="UP000002499">
    <property type="component" value="Unassembled WGS sequence"/>
</dbReference>
<organism evidence="2">
    <name type="scientific">Metarhizium acridum (strain CQMa 102)</name>
    <dbReference type="NCBI Taxonomy" id="655827"/>
    <lineage>
        <taxon>Eukaryota</taxon>
        <taxon>Fungi</taxon>
        <taxon>Dikarya</taxon>
        <taxon>Ascomycota</taxon>
        <taxon>Pezizomycotina</taxon>
        <taxon>Sordariomycetes</taxon>
        <taxon>Hypocreomycetidae</taxon>
        <taxon>Hypocreales</taxon>
        <taxon>Clavicipitaceae</taxon>
        <taxon>Metarhizium</taxon>
    </lineage>
</organism>
<protein>
    <submittedName>
        <fullName evidence="1">Uncharacterized protein</fullName>
    </submittedName>
</protein>
<dbReference type="HOGENOM" id="CLU_2146444_0_0_1"/>
<sequence>MAPQSLGLPLIAGFLTCLATILATRPNIHMSNLIDQLAMDGVLPAGSASSSAEARNEQSLQKLTSVAVGRITNLHVPDLELDKPFAIDTEGATWIQGSTGPLLFLIPSTDPL</sequence>
<evidence type="ECO:0000313" key="2">
    <source>
        <dbReference type="Proteomes" id="UP000002499"/>
    </source>
</evidence>